<protein>
    <recommendedName>
        <fullName evidence="1">Amidohydrolase 3 domain-containing protein</fullName>
    </recommendedName>
</protein>
<dbReference type="AlphaFoldDB" id="A0A1G5S5K5"/>
<organism evidence="2 3">
    <name type="scientific">Acidaminobacter hydrogenoformans DSM 2784</name>
    <dbReference type="NCBI Taxonomy" id="1120920"/>
    <lineage>
        <taxon>Bacteria</taxon>
        <taxon>Bacillati</taxon>
        <taxon>Bacillota</taxon>
        <taxon>Clostridia</taxon>
        <taxon>Peptostreptococcales</taxon>
        <taxon>Acidaminobacteraceae</taxon>
        <taxon>Acidaminobacter</taxon>
    </lineage>
</organism>
<dbReference type="Pfam" id="PF07969">
    <property type="entry name" value="Amidohydro_3"/>
    <property type="match status" value="1"/>
</dbReference>
<dbReference type="Proteomes" id="UP000199208">
    <property type="component" value="Unassembled WGS sequence"/>
</dbReference>
<dbReference type="Gene3D" id="3.10.310.70">
    <property type="match status" value="1"/>
</dbReference>
<keyword evidence="3" id="KW-1185">Reference proteome</keyword>
<proteinExistence type="predicted"/>
<dbReference type="EMBL" id="FMWL01000020">
    <property type="protein sequence ID" value="SCZ81615.1"/>
    <property type="molecule type" value="Genomic_DNA"/>
</dbReference>
<dbReference type="CDD" id="cd01300">
    <property type="entry name" value="YtcJ_like"/>
    <property type="match status" value="1"/>
</dbReference>
<dbReference type="SUPFAM" id="SSF51556">
    <property type="entry name" value="Metallo-dependent hydrolases"/>
    <property type="match status" value="1"/>
</dbReference>
<dbReference type="SUPFAM" id="SSF51338">
    <property type="entry name" value="Composite domain of metallo-dependent hydrolases"/>
    <property type="match status" value="1"/>
</dbReference>
<evidence type="ECO:0000313" key="2">
    <source>
        <dbReference type="EMBL" id="SCZ81615.1"/>
    </source>
</evidence>
<evidence type="ECO:0000313" key="3">
    <source>
        <dbReference type="Proteomes" id="UP000199208"/>
    </source>
</evidence>
<reference evidence="2 3" key="1">
    <citation type="submission" date="2016-10" db="EMBL/GenBank/DDBJ databases">
        <authorList>
            <person name="de Groot N.N."/>
        </authorList>
    </citation>
    <scope>NUCLEOTIDE SEQUENCE [LARGE SCALE GENOMIC DNA]</scope>
    <source>
        <strain evidence="2 3">DSM 2784</strain>
    </source>
</reference>
<feature type="domain" description="Amidohydrolase 3" evidence="1">
    <location>
        <begin position="49"/>
        <end position="536"/>
    </location>
</feature>
<dbReference type="InterPro" id="IPR011059">
    <property type="entry name" value="Metal-dep_hydrolase_composite"/>
</dbReference>
<dbReference type="InterPro" id="IPR032466">
    <property type="entry name" value="Metal_Hydrolase"/>
</dbReference>
<dbReference type="GO" id="GO:0016810">
    <property type="term" value="F:hydrolase activity, acting on carbon-nitrogen (but not peptide) bonds"/>
    <property type="evidence" value="ECO:0007669"/>
    <property type="project" value="InterPro"/>
</dbReference>
<gene>
    <name evidence="2" type="ORF">SAMN03080599_02887</name>
</gene>
<dbReference type="InterPro" id="IPR033932">
    <property type="entry name" value="YtcJ-like"/>
</dbReference>
<dbReference type="InterPro" id="IPR013108">
    <property type="entry name" value="Amidohydro_3"/>
</dbReference>
<dbReference type="Gene3D" id="3.20.20.140">
    <property type="entry name" value="Metal-dependent hydrolases"/>
    <property type="match status" value="1"/>
</dbReference>
<accession>A0A1G5S5K5</accession>
<name>A0A1G5S5K5_9FIRM</name>
<dbReference type="PANTHER" id="PTHR22642">
    <property type="entry name" value="IMIDAZOLONEPROPIONASE"/>
    <property type="match status" value="1"/>
</dbReference>
<dbReference type="Gene3D" id="2.30.40.10">
    <property type="entry name" value="Urease, subunit C, domain 1"/>
    <property type="match status" value="1"/>
</dbReference>
<dbReference type="PANTHER" id="PTHR22642:SF2">
    <property type="entry name" value="PROTEIN LONG AFTER FAR-RED 3"/>
    <property type="match status" value="1"/>
</dbReference>
<dbReference type="STRING" id="1120920.SAMN03080599_02887"/>
<evidence type="ECO:0000259" key="1">
    <source>
        <dbReference type="Pfam" id="PF07969"/>
    </source>
</evidence>
<sequence length="538" mass="59673">MLDHLFFNGRIQSMDHEETLYEAIGIKDDKLAFLGTNQEAERLEALRRIDLNGKLVLPGFVDTHLHILEYAVSKITAPFFDCTSAEQVVARGREYAEKQGPYRGWLLGWGWNQNSFTGEKSFITKALLDQVSTELPVVYTRVCGHIAVANSVALENIMKMEEAKKLSAYIDPETGVLQESAAFLHKLLLEPLTEEAVTALMTMGQAELNKEGITSIHSTDFMGMPDGQWRQVVHAFKKMDRENALTVRVYEQCLFNSIEEFQAFLSEGYTTGVGSPYFRVGPLKLFTDGSLGARTALLELPYSDDPKTCGIQSFETEALREFVKLADQNRMQIAVHAIGDGAIALTAGLLSEVIEARREAGEALNPLRHGIIHAQLTTPELLGKMKRADLVAYIQPIFVPTDMGSVEARIGRERMEKVYAWKSMRDMGIRTAGGSDAPVESFSILGNIYAAVERADLSGVPEGGWLPEEKLSVMEAVRLFTSDAAYPSFDEDRLGTLAVGKLADLVVLDRNLFDLKSREILEAKVAMTMVGGRVVYKM</sequence>